<dbReference type="PROSITE" id="PS50801">
    <property type="entry name" value="STAS"/>
    <property type="match status" value="1"/>
</dbReference>
<keyword evidence="2" id="KW-0966">Cell projection</keyword>
<keyword evidence="3" id="KW-1185">Reference proteome</keyword>
<evidence type="ECO:0000259" key="1">
    <source>
        <dbReference type="PROSITE" id="PS50801"/>
    </source>
</evidence>
<dbReference type="STRING" id="377629.TERTU_1345"/>
<dbReference type="GO" id="GO:0043856">
    <property type="term" value="F:anti-sigma factor antagonist activity"/>
    <property type="evidence" value="ECO:0007669"/>
    <property type="project" value="TreeGrafter"/>
</dbReference>
<organism evidence="2 3">
    <name type="scientific">Teredinibacter turnerae (strain ATCC 39867 / T7901)</name>
    <dbReference type="NCBI Taxonomy" id="377629"/>
    <lineage>
        <taxon>Bacteria</taxon>
        <taxon>Pseudomonadati</taxon>
        <taxon>Pseudomonadota</taxon>
        <taxon>Gammaproteobacteria</taxon>
        <taxon>Cellvibrionales</taxon>
        <taxon>Cellvibrionaceae</taxon>
        <taxon>Teredinibacter</taxon>
    </lineage>
</organism>
<gene>
    <name evidence="2" type="ordered locus">TERTU_1345</name>
</gene>
<dbReference type="PANTHER" id="PTHR33495:SF15">
    <property type="entry name" value="STAS DOMAIN-CONTAINING PROTEIN"/>
    <property type="match status" value="1"/>
</dbReference>
<dbReference type="Proteomes" id="UP000009080">
    <property type="component" value="Chromosome"/>
</dbReference>
<feature type="domain" description="STAS" evidence="1">
    <location>
        <begin position="3"/>
        <end position="102"/>
    </location>
</feature>
<dbReference type="PANTHER" id="PTHR33495">
    <property type="entry name" value="ANTI-SIGMA FACTOR ANTAGONIST TM_1081-RELATED-RELATED"/>
    <property type="match status" value="1"/>
</dbReference>
<evidence type="ECO:0000313" key="3">
    <source>
        <dbReference type="Proteomes" id="UP000009080"/>
    </source>
</evidence>
<dbReference type="RefSeq" id="WP_015818649.1">
    <property type="nucleotide sequence ID" value="NC_012997.1"/>
</dbReference>
<keyword evidence="2" id="KW-0969">Cilium</keyword>
<keyword evidence="2" id="KW-0282">Flagellum</keyword>
<dbReference type="HOGENOM" id="CLU_115403_9_1_6"/>
<evidence type="ECO:0000313" key="2">
    <source>
        <dbReference type="EMBL" id="ACR12537.1"/>
    </source>
</evidence>
<sequence>MAITSDVSNDGKILKISIDGRFDASSLDDFRRAYEEVDSNSLESYCVDLKDTVHLDSSALGMLLVLRDFAGGDNANIVINNCSPEVKKIFAISSFEQLFTIQ</sequence>
<dbReference type="CDD" id="cd07043">
    <property type="entry name" value="STAS_anti-anti-sigma_factors"/>
    <property type="match status" value="1"/>
</dbReference>
<dbReference type="Pfam" id="PF01740">
    <property type="entry name" value="STAS"/>
    <property type="match status" value="1"/>
</dbReference>
<proteinExistence type="predicted"/>
<accession>C5BSF5</accession>
<reference evidence="2 3" key="1">
    <citation type="journal article" date="2009" name="PLoS ONE">
        <title>The complete genome of Teredinibacter turnerae T7901: an intracellular endosymbiont of marine wood-boring bivalves (shipworms).</title>
        <authorList>
            <person name="Yang J.C."/>
            <person name="Madupu R."/>
            <person name="Durkin A.S."/>
            <person name="Ekborg N.A."/>
            <person name="Pedamallu C.S."/>
            <person name="Hostetler J.B."/>
            <person name="Radune D."/>
            <person name="Toms B.S."/>
            <person name="Henrissat B."/>
            <person name="Coutinho P.M."/>
            <person name="Schwarz S."/>
            <person name="Field L."/>
            <person name="Trindade-Silva A.E."/>
            <person name="Soares C.A.G."/>
            <person name="Elshahawi S."/>
            <person name="Hanora A."/>
            <person name="Schmidt E.W."/>
            <person name="Haygood M.G."/>
            <person name="Posfai J."/>
            <person name="Benner J."/>
            <person name="Madinger C."/>
            <person name="Nove J."/>
            <person name="Anton B."/>
            <person name="Chaudhary K."/>
            <person name="Foster J."/>
            <person name="Holman A."/>
            <person name="Kumar S."/>
            <person name="Lessard P.A."/>
            <person name="Luyten Y.A."/>
            <person name="Slatko B."/>
            <person name="Wood N."/>
            <person name="Wu B."/>
            <person name="Teplitski M."/>
            <person name="Mougous J.D."/>
            <person name="Ward N."/>
            <person name="Eisen J.A."/>
            <person name="Badger J.H."/>
            <person name="Distel D.L."/>
        </authorList>
    </citation>
    <scope>NUCLEOTIDE SEQUENCE [LARGE SCALE GENOMIC DNA]</scope>
    <source>
        <strain evidence="3">ATCC 39867 / T7901</strain>
    </source>
</reference>
<dbReference type="AlphaFoldDB" id="C5BSF5"/>
<dbReference type="InterPro" id="IPR036513">
    <property type="entry name" value="STAS_dom_sf"/>
</dbReference>
<name>C5BSF5_TERTT</name>
<dbReference type="SUPFAM" id="SSF52091">
    <property type="entry name" value="SpoIIaa-like"/>
    <property type="match status" value="1"/>
</dbReference>
<dbReference type="Gene3D" id="3.30.750.24">
    <property type="entry name" value="STAS domain"/>
    <property type="match status" value="1"/>
</dbReference>
<dbReference type="eggNOG" id="COG1366">
    <property type="taxonomic scope" value="Bacteria"/>
</dbReference>
<dbReference type="EMBL" id="CP001614">
    <property type="protein sequence ID" value="ACR12537.1"/>
    <property type="molecule type" value="Genomic_DNA"/>
</dbReference>
<dbReference type="KEGG" id="ttu:TERTU_1345"/>
<dbReference type="OrthoDB" id="278639at2"/>
<dbReference type="InterPro" id="IPR002645">
    <property type="entry name" value="STAS_dom"/>
</dbReference>
<protein>
    <submittedName>
        <fullName evidence="2">Flagellar basal-body rod protein FlgB, hypothetical</fullName>
    </submittedName>
</protein>